<reference evidence="1" key="1">
    <citation type="submission" date="2020-01" db="EMBL/GenBank/DDBJ databases">
        <authorList>
            <consortium name="DOE Joint Genome Institute"/>
            <person name="Haridas S."/>
            <person name="Albert R."/>
            <person name="Binder M."/>
            <person name="Bloem J."/>
            <person name="Labutti K."/>
            <person name="Salamov A."/>
            <person name="Andreopoulos B."/>
            <person name="Baker S.E."/>
            <person name="Barry K."/>
            <person name="Bills G."/>
            <person name="Bluhm B.H."/>
            <person name="Cannon C."/>
            <person name="Castanera R."/>
            <person name="Culley D.E."/>
            <person name="Daum C."/>
            <person name="Ezra D."/>
            <person name="Gonzalez J.B."/>
            <person name="Henrissat B."/>
            <person name="Kuo A."/>
            <person name="Liang C."/>
            <person name="Lipzen A."/>
            <person name="Lutzoni F."/>
            <person name="Magnuson J."/>
            <person name="Mondo S."/>
            <person name="Nolan M."/>
            <person name="Ohm R."/>
            <person name="Pangilinan J."/>
            <person name="Park H.-J."/>
            <person name="Ramirez L."/>
            <person name="Alfaro M."/>
            <person name="Sun H."/>
            <person name="Tritt A."/>
            <person name="Yoshinaga Y."/>
            <person name="Zwiers L.-H."/>
            <person name="Turgeon B.G."/>
            <person name="Goodwin S.B."/>
            <person name="Spatafora J.W."/>
            <person name="Crous P.W."/>
            <person name="Grigoriev I.V."/>
        </authorList>
    </citation>
    <scope>NUCLEOTIDE SEQUENCE</scope>
    <source>
        <strain evidence="1">IPT5</strain>
    </source>
</reference>
<dbReference type="EMBL" id="MU006325">
    <property type="protein sequence ID" value="KAF2847497.1"/>
    <property type="molecule type" value="Genomic_DNA"/>
</dbReference>
<sequence>MNRALVGAMNGLYCRDYCKGSIDPETISLVVDRQGSCSSGRNFGAATSTGIPCGCGTGDTIEGTEDRPAGQPKSKSDVNTALSTHSAVCRGTTYRLVSTENGLHCLEAAFQASPLTSLEVQTILTGSSSVFVARPHHKPRCGSWIVVGDKEYMSTYRQVYGTRGWAQDHFSSDGGAVRSRAYMGSPVRVSGPAPHGWSAMRMGQS</sequence>
<organism evidence="1 2">
    <name type="scientific">Plenodomus tracheiphilus IPT5</name>
    <dbReference type="NCBI Taxonomy" id="1408161"/>
    <lineage>
        <taxon>Eukaryota</taxon>
        <taxon>Fungi</taxon>
        <taxon>Dikarya</taxon>
        <taxon>Ascomycota</taxon>
        <taxon>Pezizomycotina</taxon>
        <taxon>Dothideomycetes</taxon>
        <taxon>Pleosporomycetidae</taxon>
        <taxon>Pleosporales</taxon>
        <taxon>Pleosporineae</taxon>
        <taxon>Leptosphaeriaceae</taxon>
        <taxon>Plenodomus</taxon>
    </lineage>
</organism>
<accession>A0A6A7AYM9</accession>
<protein>
    <submittedName>
        <fullName evidence="1">Uncharacterized protein</fullName>
    </submittedName>
</protein>
<evidence type="ECO:0000313" key="1">
    <source>
        <dbReference type="EMBL" id="KAF2847497.1"/>
    </source>
</evidence>
<proteinExistence type="predicted"/>
<keyword evidence="2" id="KW-1185">Reference proteome</keyword>
<evidence type="ECO:0000313" key="2">
    <source>
        <dbReference type="Proteomes" id="UP000799423"/>
    </source>
</evidence>
<dbReference type="Proteomes" id="UP000799423">
    <property type="component" value="Unassembled WGS sequence"/>
</dbReference>
<gene>
    <name evidence="1" type="ORF">T440DRAFT_193349</name>
</gene>
<name>A0A6A7AYM9_9PLEO</name>
<dbReference type="AlphaFoldDB" id="A0A6A7AYM9"/>